<evidence type="ECO:0000313" key="6">
    <source>
        <dbReference type="Proteomes" id="UP000515151"/>
    </source>
</evidence>
<dbReference type="Pfam" id="PF14577">
    <property type="entry name" value="SEO_C"/>
    <property type="match status" value="1"/>
</dbReference>
<dbReference type="Proteomes" id="UP000515151">
    <property type="component" value="Chromosome 7"/>
</dbReference>
<reference evidence="6" key="3">
    <citation type="journal article" date="2020" name="Plant Biotechnol. J.">
        <title>The pomegranate (Punica granatum L.) draft genome dissects genetic divergence between soft- and hard-seeded cultivars.</title>
        <authorList>
            <person name="Luo X."/>
            <person name="Li H."/>
            <person name="Wu Z."/>
            <person name="Yao W."/>
            <person name="Zhao P."/>
            <person name="Cao D."/>
            <person name="Yu H."/>
            <person name="Li K."/>
            <person name="Poudel K."/>
            <person name="Zhao D."/>
            <person name="Zhang F."/>
            <person name="Xia X."/>
            <person name="Chen L."/>
            <person name="Wang Q."/>
            <person name="Jing D."/>
            <person name="Cao S."/>
        </authorList>
    </citation>
    <scope>NUCLEOTIDE SEQUENCE [LARGE SCALE GENOMIC DNA]</scope>
</reference>
<feature type="domain" description="Sieve element occlusion N-terminal" evidence="2">
    <location>
        <begin position="30"/>
        <end position="318"/>
    </location>
</feature>
<dbReference type="EMBL" id="MTKT01005615">
    <property type="protein sequence ID" value="OWM65460.1"/>
    <property type="molecule type" value="Genomic_DNA"/>
</dbReference>
<feature type="region of interest" description="Disordered" evidence="1">
    <location>
        <begin position="1"/>
        <end position="26"/>
    </location>
</feature>
<evidence type="ECO:0000256" key="1">
    <source>
        <dbReference type="SAM" id="MobiDB-lite"/>
    </source>
</evidence>
<dbReference type="PANTHER" id="PTHR33232:SF20">
    <property type="entry name" value="PROTEIN SIEVE ELEMENT OCCLUSION B-LIKE"/>
    <property type="match status" value="1"/>
</dbReference>
<evidence type="ECO:0000259" key="2">
    <source>
        <dbReference type="Pfam" id="PF14576"/>
    </source>
</evidence>
<dbReference type="AlphaFoldDB" id="A0A218VZI7"/>
<proteinExistence type="predicted"/>
<dbReference type="GO" id="GO:0010088">
    <property type="term" value="P:phloem development"/>
    <property type="evidence" value="ECO:0007669"/>
    <property type="project" value="InterPro"/>
</dbReference>
<dbReference type="Proteomes" id="UP000197138">
    <property type="component" value="Unassembled WGS sequence"/>
</dbReference>
<protein>
    <submittedName>
        <fullName evidence="7">Protein SIEVE ELEMENT OCCLUSION B-like</fullName>
    </submittedName>
</protein>
<evidence type="ECO:0000259" key="3">
    <source>
        <dbReference type="Pfam" id="PF14577"/>
    </source>
</evidence>
<reference evidence="5" key="1">
    <citation type="journal article" date="2017" name="Plant J.">
        <title>The pomegranate (Punica granatum L.) genome and the genomics of punicalagin biosynthesis.</title>
        <authorList>
            <person name="Qin G."/>
            <person name="Xu C."/>
            <person name="Ming R."/>
            <person name="Tang H."/>
            <person name="Guyot R."/>
            <person name="Kramer E.M."/>
            <person name="Hu Y."/>
            <person name="Yi X."/>
            <person name="Qi Y."/>
            <person name="Xu X."/>
            <person name="Gao Z."/>
            <person name="Pan H."/>
            <person name="Jian J."/>
            <person name="Tian Y."/>
            <person name="Yue Z."/>
            <person name="Xu Y."/>
        </authorList>
    </citation>
    <scope>NUCLEOTIDE SEQUENCE [LARGE SCALE GENOMIC DNA]</scope>
    <source>
        <strain evidence="5">cv. Dabenzi</strain>
    </source>
</reference>
<dbReference type="InterPro" id="IPR027944">
    <property type="entry name" value="SEO_C"/>
</dbReference>
<evidence type="ECO:0000313" key="4">
    <source>
        <dbReference type="EMBL" id="OWM65460.1"/>
    </source>
</evidence>
<organism evidence="4 5">
    <name type="scientific">Punica granatum</name>
    <name type="common">Pomegranate</name>
    <dbReference type="NCBI Taxonomy" id="22663"/>
    <lineage>
        <taxon>Eukaryota</taxon>
        <taxon>Viridiplantae</taxon>
        <taxon>Streptophyta</taxon>
        <taxon>Embryophyta</taxon>
        <taxon>Tracheophyta</taxon>
        <taxon>Spermatophyta</taxon>
        <taxon>Magnoliopsida</taxon>
        <taxon>eudicotyledons</taxon>
        <taxon>Gunneridae</taxon>
        <taxon>Pentapetalae</taxon>
        <taxon>rosids</taxon>
        <taxon>malvids</taxon>
        <taxon>Myrtales</taxon>
        <taxon>Lythraceae</taxon>
        <taxon>Punica</taxon>
    </lineage>
</organism>
<dbReference type="InterPro" id="IPR039299">
    <property type="entry name" value="SEOA"/>
</dbReference>
<dbReference type="PANTHER" id="PTHR33232">
    <property type="entry name" value="PROTEIN SIEVE ELEMENT OCCLUSION B-LIKE"/>
    <property type="match status" value="1"/>
</dbReference>
<evidence type="ECO:0000313" key="7">
    <source>
        <dbReference type="RefSeq" id="XP_031404443.1"/>
    </source>
</evidence>
<dbReference type="OrthoDB" id="1145248at2759"/>
<evidence type="ECO:0000313" key="5">
    <source>
        <dbReference type="Proteomes" id="UP000197138"/>
    </source>
</evidence>
<dbReference type="InterPro" id="IPR027942">
    <property type="entry name" value="SEO_N"/>
</dbReference>
<feature type="domain" description="Sieve element occlusion C-terminal" evidence="3">
    <location>
        <begin position="485"/>
        <end position="716"/>
    </location>
</feature>
<name>A0A218VZI7_PUNGR</name>
<gene>
    <name evidence="7" type="primary">LOC116213575</name>
    <name evidence="4" type="ORF">CDL15_Pgr009050</name>
</gene>
<reference evidence="7" key="4">
    <citation type="submission" date="2025-04" db="UniProtKB">
        <authorList>
            <consortium name="RefSeq"/>
        </authorList>
    </citation>
    <scope>IDENTIFICATION</scope>
    <source>
        <tissue evidence="7">Leaf</tissue>
    </source>
</reference>
<accession>A0A218VZI7</accession>
<dbReference type="Pfam" id="PF14576">
    <property type="entry name" value="SEO_N"/>
    <property type="match status" value="1"/>
</dbReference>
<dbReference type="RefSeq" id="XP_031404443.1">
    <property type="nucleotide sequence ID" value="XM_031548583.1"/>
</dbReference>
<sequence length="718" mass="81331">MNTVVPPPPPPAGMHRQRHGDRGGRMFSASDDTAMMKQIQATHTPDGRVVDVGPILSIIEGIFRRAAPSIDSVLNGKHEHTDALLDEKANLAAYDGILEALAYTIHRISCEISCKCTSGGGGDAHGTTMAIFNMLSTYSWDVKVVLALAAFAVNYGEFSLIANLYATNMLAKSVALLKQLPDILEHSSSLKPQFDALNNLIAAMLNVTKCILMFRELPPQYISPEMPPLSTAMTHIPTAAYWTLRSIVACASQIASLIGLGQEYTPSATEAWELSSLAYKVSNIYDHLKTQLALCHQHMDEKRYSEAYQNLVRLFETFQIDNMRILKALIYSKDDIHPLLDGSSKARVSLEALRKRTVLLLISNLDIAHEDINVLRNMYTESRTMHDNHYEIVWIPIVDSDPRSPEWDEAHLHRFTELQAMMPWHSVHHPSLIEPYVTKYIREAWHFSNRTILVALDPQGKVVSTNALHMMWIWGNLAFPFTKEREDELWKGEVWRLELIVDAFDPTIKEWMDSRKYICLYGGDDIEWIRKFTTAARDAAKACGVTLEMAYVGKNNAKERVRKTALTIAQEKLSHSWVDQPTLFWYFWTRLESMLYSKLHHGKSIENDQIMHEVMTILSYDSSDNGWALFCQGQMPEIARAKGDSALESVRGHEKWKENAERDGLVPALKEHLQSIHTPLHCSRLILPGIAAGIPERVVCAECGRPMEKFIMYRCCIE</sequence>
<feature type="compositionally biased region" description="Pro residues" evidence="1">
    <location>
        <begin position="1"/>
        <end position="12"/>
    </location>
</feature>
<reference evidence="4" key="2">
    <citation type="submission" date="2017-06" db="EMBL/GenBank/DDBJ databases">
        <title>The pomegranate genome and the genomics of punicalagin biosynthesis.</title>
        <authorList>
            <person name="Xu C."/>
        </authorList>
    </citation>
    <scope>NUCLEOTIDE SEQUENCE [LARGE SCALE GENOMIC DNA]</scope>
    <source>
        <tissue evidence="4">Fresh leaf</tissue>
    </source>
</reference>
<dbReference type="GeneID" id="116213575"/>
<keyword evidence="6" id="KW-1185">Reference proteome</keyword>